<reference evidence="1 2" key="1">
    <citation type="submission" date="2021-06" db="EMBL/GenBank/DDBJ databases">
        <title>Caerostris darwini draft genome.</title>
        <authorList>
            <person name="Kono N."/>
            <person name="Arakawa K."/>
        </authorList>
    </citation>
    <scope>NUCLEOTIDE SEQUENCE [LARGE SCALE GENOMIC DNA]</scope>
</reference>
<proteinExistence type="predicted"/>
<keyword evidence="2" id="KW-1185">Reference proteome</keyword>
<name>A0AAV4W6U0_9ARAC</name>
<comment type="caution">
    <text evidence="1">The sequence shown here is derived from an EMBL/GenBank/DDBJ whole genome shotgun (WGS) entry which is preliminary data.</text>
</comment>
<sequence length="99" mass="11166">MYTVVGHDKCVDQNERFLLGSESLGLENETKRNETFKLHPRSSLCSALSYAPETQYLQMTGGEIFWSRFGCPGETVTVMAVTKEKKNLGKKYLDGEILI</sequence>
<evidence type="ECO:0000313" key="2">
    <source>
        <dbReference type="Proteomes" id="UP001054837"/>
    </source>
</evidence>
<dbReference type="EMBL" id="BPLQ01014198">
    <property type="protein sequence ID" value="GIY77953.1"/>
    <property type="molecule type" value="Genomic_DNA"/>
</dbReference>
<dbReference type="AlphaFoldDB" id="A0AAV4W6U0"/>
<dbReference type="Proteomes" id="UP001054837">
    <property type="component" value="Unassembled WGS sequence"/>
</dbReference>
<protein>
    <submittedName>
        <fullName evidence="1">Uncharacterized protein</fullName>
    </submittedName>
</protein>
<gene>
    <name evidence="1" type="ORF">CDAR_572981</name>
</gene>
<organism evidence="1 2">
    <name type="scientific">Caerostris darwini</name>
    <dbReference type="NCBI Taxonomy" id="1538125"/>
    <lineage>
        <taxon>Eukaryota</taxon>
        <taxon>Metazoa</taxon>
        <taxon>Ecdysozoa</taxon>
        <taxon>Arthropoda</taxon>
        <taxon>Chelicerata</taxon>
        <taxon>Arachnida</taxon>
        <taxon>Araneae</taxon>
        <taxon>Araneomorphae</taxon>
        <taxon>Entelegynae</taxon>
        <taxon>Araneoidea</taxon>
        <taxon>Araneidae</taxon>
        <taxon>Caerostris</taxon>
    </lineage>
</organism>
<accession>A0AAV4W6U0</accession>
<evidence type="ECO:0000313" key="1">
    <source>
        <dbReference type="EMBL" id="GIY77953.1"/>
    </source>
</evidence>